<dbReference type="SUPFAM" id="SSF159774">
    <property type="entry name" value="YerB-like"/>
    <property type="match status" value="1"/>
</dbReference>
<dbReference type="EMBL" id="CP000804">
    <property type="protein sequence ID" value="ABU58198.1"/>
    <property type="molecule type" value="Genomic_DNA"/>
</dbReference>
<evidence type="ECO:0000256" key="1">
    <source>
        <dbReference type="SAM" id="SignalP"/>
    </source>
</evidence>
<feature type="signal peptide" evidence="1">
    <location>
        <begin position="1"/>
        <end position="28"/>
    </location>
</feature>
<dbReference type="KEGG" id="rca:Rcas_2113"/>
<sequence length="331" mass="36057">MRTFPLLRPATGLLALAILVAFVTPVAAAPPRAPAAFERGTITRRPYVVMIDNHPNAYPQTGLDKAAVVFEALAEAGITRFMAVYVPGVSPDVPAIGPVRSARLYFVRWAMGMRGMYIHAGGAPDALRRAREAQEIIDVDALMRSGGAYFSRVRARKAPHNLYTSTARLDQAAARFGNAEINDPDLGFPIKAEAPPEQRPAAQEIGYYFMYRQDSVGWTYDPAGNAYLRLRRGKPAVDAATGQQLRASNIVVIEVQERPIPGDPKGRIQQDVVGSGPGFLFQDGLAREITWRKESEAAPLRFYLADGSEAAMNPGQVWIAAVPKLSNLTVK</sequence>
<dbReference type="Pfam" id="PF17479">
    <property type="entry name" value="DUF3048_C"/>
    <property type="match status" value="1"/>
</dbReference>
<keyword evidence="5" id="KW-1185">Reference proteome</keyword>
<dbReference type="InterPro" id="IPR021416">
    <property type="entry name" value="DUF3048_N"/>
</dbReference>
<organism evidence="4 5">
    <name type="scientific">Roseiflexus castenholzii (strain DSM 13941 / HLO8)</name>
    <dbReference type="NCBI Taxonomy" id="383372"/>
    <lineage>
        <taxon>Bacteria</taxon>
        <taxon>Bacillati</taxon>
        <taxon>Chloroflexota</taxon>
        <taxon>Chloroflexia</taxon>
        <taxon>Chloroflexales</taxon>
        <taxon>Roseiflexineae</taxon>
        <taxon>Roseiflexaceae</taxon>
        <taxon>Roseiflexus</taxon>
    </lineage>
</organism>
<accession>A7NL28</accession>
<feature type="domain" description="DUF3048" evidence="3">
    <location>
        <begin position="211"/>
        <end position="319"/>
    </location>
</feature>
<keyword evidence="1" id="KW-0732">Signal</keyword>
<name>A7NL28_ROSCS</name>
<evidence type="ECO:0000259" key="3">
    <source>
        <dbReference type="Pfam" id="PF17479"/>
    </source>
</evidence>
<dbReference type="Gene3D" id="3.50.90.10">
    <property type="entry name" value="YerB-like"/>
    <property type="match status" value="1"/>
</dbReference>
<proteinExistence type="predicted"/>
<protein>
    <recommendedName>
        <fullName evidence="6">PT repeat-containing protein</fullName>
    </recommendedName>
</protein>
<dbReference type="Pfam" id="PF11258">
    <property type="entry name" value="DUF3048"/>
    <property type="match status" value="1"/>
</dbReference>
<dbReference type="InterPro" id="IPR023158">
    <property type="entry name" value="YerB-like_sf"/>
</dbReference>
<dbReference type="InterPro" id="IPR035328">
    <property type="entry name" value="DUF3048_C"/>
</dbReference>
<gene>
    <name evidence="4" type="ordered locus">Rcas_2113</name>
</gene>
<feature type="domain" description="DUF3048" evidence="2">
    <location>
        <begin position="40"/>
        <end position="175"/>
    </location>
</feature>
<dbReference type="STRING" id="383372.Rcas_2113"/>
<evidence type="ECO:0008006" key="6">
    <source>
        <dbReference type="Google" id="ProtNLM"/>
    </source>
</evidence>
<evidence type="ECO:0000313" key="5">
    <source>
        <dbReference type="Proteomes" id="UP000000263"/>
    </source>
</evidence>
<dbReference type="eggNOG" id="COG1470">
    <property type="taxonomic scope" value="Bacteria"/>
</dbReference>
<dbReference type="HOGENOM" id="CLU_045984_0_0_0"/>
<evidence type="ECO:0000259" key="2">
    <source>
        <dbReference type="Pfam" id="PF11258"/>
    </source>
</evidence>
<dbReference type="AlphaFoldDB" id="A7NL28"/>
<dbReference type="RefSeq" id="WP_012120622.1">
    <property type="nucleotide sequence ID" value="NC_009767.1"/>
</dbReference>
<feature type="chain" id="PRO_5002714081" description="PT repeat-containing protein" evidence="1">
    <location>
        <begin position="29"/>
        <end position="331"/>
    </location>
</feature>
<reference evidence="4 5" key="1">
    <citation type="submission" date="2007-08" db="EMBL/GenBank/DDBJ databases">
        <title>Complete sequence of Roseiflexus castenholzii DSM 13941.</title>
        <authorList>
            <consortium name="US DOE Joint Genome Institute"/>
            <person name="Copeland A."/>
            <person name="Lucas S."/>
            <person name="Lapidus A."/>
            <person name="Barry K."/>
            <person name="Glavina del Rio T."/>
            <person name="Dalin E."/>
            <person name="Tice H."/>
            <person name="Pitluck S."/>
            <person name="Thompson L.S."/>
            <person name="Brettin T."/>
            <person name="Bruce D."/>
            <person name="Detter J.C."/>
            <person name="Han C."/>
            <person name="Tapia R."/>
            <person name="Schmutz J."/>
            <person name="Larimer F."/>
            <person name="Land M."/>
            <person name="Hauser L."/>
            <person name="Kyrpides N."/>
            <person name="Mikhailova N."/>
            <person name="Bryant D.A."/>
            <person name="Hanada S."/>
            <person name="Tsukatani Y."/>
            <person name="Richardson P."/>
        </authorList>
    </citation>
    <scope>NUCLEOTIDE SEQUENCE [LARGE SCALE GENOMIC DNA]</scope>
    <source>
        <strain evidence="5">DSM 13941 / HLO8</strain>
    </source>
</reference>
<dbReference type="OrthoDB" id="9779102at2"/>
<evidence type="ECO:0000313" key="4">
    <source>
        <dbReference type="EMBL" id="ABU58198.1"/>
    </source>
</evidence>
<dbReference type="Proteomes" id="UP000000263">
    <property type="component" value="Chromosome"/>
</dbReference>